<evidence type="ECO:0000313" key="4">
    <source>
        <dbReference type="Proteomes" id="UP000193498"/>
    </source>
</evidence>
<dbReference type="AlphaFoldDB" id="A0A1Y1XCC5"/>
<dbReference type="Pfam" id="PF00621">
    <property type="entry name" value="RhoGEF"/>
    <property type="match status" value="1"/>
</dbReference>
<dbReference type="OrthoDB" id="660555at2759"/>
<organism evidence="3 4">
    <name type="scientific">Basidiobolus meristosporus CBS 931.73</name>
    <dbReference type="NCBI Taxonomy" id="1314790"/>
    <lineage>
        <taxon>Eukaryota</taxon>
        <taxon>Fungi</taxon>
        <taxon>Fungi incertae sedis</taxon>
        <taxon>Zoopagomycota</taxon>
        <taxon>Entomophthoromycotina</taxon>
        <taxon>Basidiobolomycetes</taxon>
        <taxon>Basidiobolales</taxon>
        <taxon>Basidiobolaceae</taxon>
        <taxon>Basidiobolus</taxon>
    </lineage>
</organism>
<dbReference type="Proteomes" id="UP000193498">
    <property type="component" value="Unassembled WGS sequence"/>
</dbReference>
<dbReference type="InterPro" id="IPR001331">
    <property type="entry name" value="GDS_CDC24_CS"/>
</dbReference>
<dbReference type="CDD" id="cd00160">
    <property type="entry name" value="RhoGEF"/>
    <property type="match status" value="1"/>
</dbReference>
<dbReference type="EMBL" id="MCFE01000642">
    <property type="protein sequence ID" value="ORX83399.1"/>
    <property type="molecule type" value="Genomic_DNA"/>
</dbReference>
<evidence type="ECO:0000256" key="1">
    <source>
        <dbReference type="SAM" id="MobiDB-lite"/>
    </source>
</evidence>
<comment type="caution">
    <text evidence="3">The sequence shown here is derived from an EMBL/GenBank/DDBJ whole genome shotgun (WGS) entry which is preliminary data.</text>
</comment>
<accession>A0A1Y1XCC5</accession>
<dbReference type="STRING" id="1314790.A0A1Y1XCC5"/>
<name>A0A1Y1XCC5_9FUNG</name>
<dbReference type="InterPro" id="IPR051092">
    <property type="entry name" value="FYVE_RhoGEF_PH"/>
</dbReference>
<dbReference type="GO" id="GO:0005085">
    <property type="term" value="F:guanyl-nucleotide exchange factor activity"/>
    <property type="evidence" value="ECO:0007669"/>
    <property type="project" value="InterPro"/>
</dbReference>
<dbReference type="GO" id="GO:0035556">
    <property type="term" value="P:intracellular signal transduction"/>
    <property type="evidence" value="ECO:0007669"/>
    <property type="project" value="InterPro"/>
</dbReference>
<dbReference type="InterPro" id="IPR035899">
    <property type="entry name" value="DBL_dom_sf"/>
</dbReference>
<gene>
    <name evidence="3" type="ORF">K493DRAFT_320262</name>
</gene>
<evidence type="ECO:0000313" key="3">
    <source>
        <dbReference type="EMBL" id="ORX83399.1"/>
    </source>
</evidence>
<keyword evidence="4" id="KW-1185">Reference proteome</keyword>
<feature type="compositionally biased region" description="Polar residues" evidence="1">
    <location>
        <begin position="308"/>
        <end position="318"/>
    </location>
</feature>
<dbReference type="SUPFAM" id="SSF48065">
    <property type="entry name" value="DBL homology domain (DH-domain)"/>
    <property type="match status" value="1"/>
</dbReference>
<evidence type="ECO:0000259" key="2">
    <source>
        <dbReference type="PROSITE" id="PS50010"/>
    </source>
</evidence>
<feature type="region of interest" description="Disordered" evidence="1">
    <location>
        <begin position="265"/>
        <end position="318"/>
    </location>
</feature>
<sequence>MAKTSDPIVRPHDTKIIFQGIEPLYKLSQQLCFELKHEIENWNPSSRIGRLFLKRQRSWDIYPRFVDNYSFAREAIQRAEGTTSFNEFIKSVAKNDTKRQTLKEFLIIPIQRVTRYTLLLKDLLKQTREDHPDYADVSQALKFMKNLAFKVNEVKQREEERTRLFTIFNSIENCPPTMINSKRRFMLETDVLETRSNRRLHVVLYSDYLMLATSGKYRPSRAGEKWVFWRLIDLRHIILFNVPDTKDATDLTVIFVSNPFPTTGTDSIEPLVRSPTSATDSSSSSPPSSPRGTPRTSFVESKKRPTSKKQLPTNQYNFQHADQKSKVEFLIALESELSKINKRLGGQPRNFIQTLGQPHADLFP</sequence>
<dbReference type="InParanoid" id="A0A1Y1XCC5"/>
<dbReference type="PANTHER" id="PTHR12673:SF159">
    <property type="entry name" value="LD03170P"/>
    <property type="match status" value="1"/>
</dbReference>
<feature type="compositionally biased region" description="Low complexity" evidence="1">
    <location>
        <begin position="273"/>
        <end position="297"/>
    </location>
</feature>
<proteinExistence type="predicted"/>
<feature type="non-terminal residue" evidence="3">
    <location>
        <position position="1"/>
    </location>
</feature>
<reference evidence="3 4" key="1">
    <citation type="submission" date="2016-07" db="EMBL/GenBank/DDBJ databases">
        <title>Pervasive Adenine N6-methylation of Active Genes in Fungi.</title>
        <authorList>
            <consortium name="DOE Joint Genome Institute"/>
            <person name="Mondo S.J."/>
            <person name="Dannebaum R.O."/>
            <person name="Kuo R.C."/>
            <person name="Labutti K."/>
            <person name="Haridas S."/>
            <person name="Kuo A."/>
            <person name="Salamov A."/>
            <person name="Ahrendt S.R."/>
            <person name="Lipzen A."/>
            <person name="Sullivan W."/>
            <person name="Andreopoulos W.B."/>
            <person name="Clum A."/>
            <person name="Lindquist E."/>
            <person name="Daum C."/>
            <person name="Ramamoorthy G.K."/>
            <person name="Gryganskyi A."/>
            <person name="Culley D."/>
            <person name="Magnuson J.K."/>
            <person name="James T.Y."/>
            <person name="O'Malley M.A."/>
            <person name="Stajich J.E."/>
            <person name="Spatafora J.W."/>
            <person name="Visel A."/>
            <person name="Grigoriev I.V."/>
        </authorList>
    </citation>
    <scope>NUCLEOTIDE SEQUENCE [LARGE SCALE GENOMIC DNA]</scope>
    <source>
        <strain evidence="3 4">CBS 931.73</strain>
    </source>
</reference>
<protein>
    <submittedName>
        <fullName evidence="3">Dbl homology domain-containing protein</fullName>
    </submittedName>
</protein>
<dbReference type="Gene3D" id="1.20.900.10">
    <property type="entry name" value="Dbl homology (DH) domain"/>
    <property type="match status" value="1"/>
</dbReference>
<dbReference type="SMART" id="SM00325">
    <property type="entry name" value="RhoGEF"/>
    <property type="match status" value="1"/>
</dbReference>
<feature type="domain" description="DH" evidence="2">
    <location>
        <begin position="1"/>
        <end position="154"/>
    </location>
</feature>
<dbReference type="PROSITE" id="PS50010">
    <property type="entry name" value="DH_2"/>
    <property type="match status" value="1"/>
</dbReference>
<dbReference type="InterPro" id="IPR000219">
    <property type="entry name" value="DH_dom"/>
</dbReference>
<dbReference type="GO" id="GO:0005737">
    <property type="term" value="C:cytoplasm"/>
    <property type="evidence" value="ECO:0007669"/>
    <property type="project" value="TreeGrafter"/>
</dbReference>
<dbReference type="PROSITE" id="PS00741">
    <property type="entry name" value="DH_1"/>
    <property type="match status" value="1"/>
</dbReference>
<dbReference type="PANTHER" id="PTHR12673">
    <property type="entry name" value="FACIOGENITAL DYSPLASIA PROTEIN"/>
    <property type="match status" value="1"/>
</dbReference>